<dbReference type="AlphaFoldDB" id="A0A1G8XWY3"/>
<dbReference type="Pfam" id="PF00069">
    <property type="entry name" value="Pkinase"/>
    <property type="match status" value="1"/>
</dbReference>
<accession>A0A1G8XWY3</accession>
<name>A0A1G8XWY3_9GAMM</name>
<keyword evidence="4 6" id="KW-0067">ATP-binding</keyword>
<keyword evidence="1" id="KW-0808">Transferase</keyword>
<dbReference type="PROSITE" id="PS50011">
    <property type="entry name" value="PROTEIN_KINASE_DOM"/>
    <property type="match status" value="1"/>
</dbReference>
<dbReference type="InterPro" id="IPR008271">
    <property type="entry name" value="Ser/Thr_kinase_AS"/>
</dbReference>
<evidence type="ECO:0000256" key="1">
    <source>
        <dbReference type="ARBA" id="ARBA00022679"/>
    </source>
</evidence>
<dbReference type="OrthoDB" id="9801841at2"/>
<evidence type="ECO:0000256" key="7">
    <source>
        <dbReference type="SAM" id="Phobius"/>
    </source>
</evidence>
<evidence type="ECO:0000256" key="2">
    <source>
        <dbReference type="ARBA" id="ARBA00022741"/>
    </source>
</evidence>
<keyword evidence="3 9" id="KW-0418">Kinase</keyword>
<dbReference type="PANTHER" id="PTHR43289">
    <property type="entry name" value="MITOGEN-ACTIVATED PROTEIN KINASE KINASE KINASE 20-RELATED"/>
    <property type="match status" value="1"/>
</dbReference>
<dbReference type="SMART" id="SM00220">
    <property type="entry name" value="S_TKc"/>
    <property type="match status" value="1"/>
</dbReference>
<reference evidence="10" key="1">
    <citation type="submission" date="2016-10" db="EMBL/GenBank/DDBJ databases">
        <authorList>
            <person name="Varghese N."/>
            <person name="Submissions S."/>
        </authorList>
    </citation>
    <scope>NUCLEOTIDE SEQUENCE [LARGE SCALE GENOMIC DNA]</scope>
    <source>
        <strain evidence="10">CGMCC 1.10658</strain>
    </source>
</reference>
<feature type="binding site" evidence="6">
    <location>
        <position position="41"/>
    </location>
    <ligand>
        <name>ATP</name>
        <dbReference type="ChEBI" id="CHEBI:30616"/>
    </ligand>
</feature>
<dbReference type="SMART" id="SM00028">
    <property type="entry name" value="TPR"/>
    <property type="match status" value="3"/>
</dbReference>
<organism evidence="9 10">
    <name type="scientific">Microbulbifer yueqingensis</name>
    <dbReference type="NCBI Taxonomy" id="658219"/>
    <lineage>
        <taxon>Bacteria</taxon>
        <taxon>Pseudomonadati</taxon>
        <taxon>Pseudomonadota</taxon>
        <taxon>Gammaproteobacteria</taxon>
        <taxon>Cellvibrionales</taxon>
        <taxon>Microbulbiferaceae</taxon>
        <taxon>Microbulbifer</taxon>
    </lineage>
</organism>
<evidence type="ECO:0000313" key="9">
    <source>
        <dbReference type="EMBL" id="SDJ94986.1"/>
    </source>
</evidence>
<dbReference type="PROSITE" id="PS00107">
    <property type="entry name" value="PROTEIN_KINASE_ATP"/>
    <property type="match status" value="1"/>
</dbReference>
<evidence type="ECO:0000256" key="3">
    <source>
        <dbReference type="ARBA" id="ARBA00022777"/>
    </source>
</evidence>
<dbReference type="Pfam" id="PF13374">
    <property type="entry name" value="TPR_10"/>
    <property type="match status" value="1"/>
</dbReference>
<dbReference type="GO" id="GO:0005524">
    <property type="term" value="F:ATP binding"/>
    <property type="evidence" value="ECO:0007669"/>
    <property type="project" value="UniProtKB-UniRule"/>
</dbReference>
<gene>
    <name evidence="9" type="ORF">SAMN05216212_1269</name>
</gene>
<keyword evidence="5" id="KW-0802">TPR repeat</keyword>
<dbReference type="SUPFAM" id="SSF48452">
    <property type="entry name" value="TPR-like"/>
    <property type="match status" value="2"/>
</dbReference>
<keyword evidence="9" id="KW-0723">Serine/threonine-protein kinase</keyword>
<dbReference type="PROSITE" id="PS00108">
    <property type="entry name" value="PROTEIN_KINASE_ST"/>
    <property type="match status" value="1"/>
</dbReference>
<evidence type="ECO:0000313" key="10">
    <source>
        <dbReference type="Proteomes" id="UP000199305"/>
    </source>
</evidence>
<dbReference type="InterPro" id="IPR017441">
    <property type="entry name" value="Protein_kinase_ATP_BS"/>
</dbReference>
<dbReference type="CDD" id="cd14014">
    <property type="entry name" value="STKc_PknB_like"/>
    <property type="match status" value="1"/>
</dbReference>
<evidence type="ECO:0000256" key="6">
    <source>
        <dbReference type="PROSITE-ProRule" id="PRU10141"/>
    </source>
</evidence>
<dbReference type="PANTHER" id="PTHR43289:SF6">
    <property type="entry name" value="SERINE_THREONINE-PROTEIN KINASE NEKL-3"/>
    <property type="match status" value="1"/>
</dbReference>
<dbReference type="InterPro" id="IPR019734">
    <property type="entry name" value="TPR_rpt"/>
</dbReference>
<dbReference type="STRING" id="658219.SAMN05216212_1269"/>
<evidence type="ECO:0000256" key="5">
    <source>
        <dbReference type="PROSITE-ProRule" id="PRU00339"/>
    </source>
</evidence>
<keyword evidence="7" id="KW-0812">Transmembrane</keyword>
<evidence type="ECO:0000256" key="4">
    <source>
        <dbReference type="ARBA" id="ARBA00022840"/>
    </source>
</evidence>
<dbReference type="InterPro" id="IPR011009">
    <property type="entry name" value="Kinase-like_dom_sf"/>
</dbReference>
<protein>
    <submittedName>
        <fullName evidence="9">Serine/threonine protein kinase</fullName>
    </submittedName>
</protein>
<keyword evidence="7" id="KW-0472">Membrane</keyword>
<dbReference type="InterPro" id="IPR000719">
    <property type="entry name" value="Prot_kinase_dom"/>
</dbReference>
<dbReference type="Gene3D" id="3.30.200.20">
    <property type="entry name" value="Phosphorylase Kinase, domain 1"/>
    <property type="match status" value="1"/>
</dbReference>
<sequence>MPEQQPQQIGRYRVTGQLGAGGMGVVHLAFDEHLQRKVAIKRLIRNPSSSTAHLRIRQEAKLLAQLNHSNIVQIYDVVEDAGEIALVMEYVDGCTLSQWQRERAPSLAQRLAILRQVCTGLARAHSIGIIHRDLKADNILVDRDNVAKITDFGIAKNWREESDLTREQHVAGSWGAMSPEQALGKPLDNRCDLFALGVLAYRLLTGQSPFGDHDSAFVIVERIVKSQHPPADKLNPELPAALSKLLDRLLEKEPDRRPLSASAVADELDAIQATLNPELAAGTLSGTATVTAESFHSQVRSRQRQRKSLLAASALAVAAAVAFASMSALLPASGKSAGKYIAIVAPNDKNFGNRETRLLGQSVLSTLKQDLTNRDGLLLIPYRESTMLMGRPLDDQARALNADLLLHPSLDCTSRQCELSLDLIDTDTMTVKASRSTQLATGGSTDSRARTLQQLGKLLAAYPRRGSEASFGLSDADYRRYLWLFDQRDDDAHITEHLAELEALQQRNPLFTPLYRLYSELVIDQRFVSRSMEAVERLEHFLEHAPSSIADHPDVLSARLSLAIQRQDRKRGEALLDQLRLRLPDSASYYWHLAVFHQHLGDYREALAAADRALELRRSYSHLVQKAMALTGLGEMDAARPLLQEALTLSESNINAVSLLAGNELDAGRPGETVRLLTSVGLDNLGGMDIYNLCLAHYIERQFGEADHCLARLAEESPGDAEVLLYRAEIANARERPEQARAFAEQALAAVADRDDWEGLLMQARAHAELGHAARAVEKLIRVGRNAPDDIYVNFARAQVYVTTGDLFSAKAHLRKTLDLGLSPIWFQTEPFAPVCEEEQFADLRSDYPALCAKRQQKPSSVASKGSTSA</sequence>
<feature type="domain" description="Protein kinase" evidence="8">
    <location>
        <begin position="12"/>
        <end position="275"/>
    </location>
</feature>
<dbReference type="EMBL" id="FNFH01000002">
    <property type="protein sequence ID" value="SDJ94986.1"/>
    <property type="molecule type" value="Genomic_DNA"/>
</dbReference>
<feature type="transmembrane region" description="Helical" evidence="7">
    <location>
        <begin position="309"/>
        <end position="330"/>
    </location>
</feature>
<proteinExistence type="predicted"/>
<keyword evidence="2 6" id="KW-0547">Nucleotide-binding</keyword>
<dbReference type="SUPFAM" id="SSF56112">
    <property type="entry name" value="Protein kinase-like (PK-like)"/>
    <property type="match status" value="1"/>
</dbReference>
<keyword evidence="7" id="KW-1133">Transmembrane helix</keyword>
<dbReference type="Proteomes" id="UP000199305">
    <property type="component" value="Unassembled WGS sequence"/>
</dbReference>
<evidence type="ECO:0000259" key="8">
    <source>
        <dbReference type="PROSITE" id="PS50011"/>
    </source>
</evidence>
<dbReference type="GO" id="GO:0004674">
    <property type="term" value="F:protein serine/threonine kinase activity"/>
    <property type="evidence" value="ECO:0007669"/>
    <property type="project" value="UniProtKB-KW"/>
</dbReference>
<dbReference type="Gene3D" id="1.25.40.10">
    <property type="entry name" value="Tetratricopeptide repeat domain"/>
    <property type="match status" value="2"/>
</dbReference>
<dbReference type="RefSeq" id="WP_091510222.1">
    <property type="nucleotide sequence ID" value="NZ_FNFH01000002.1"/>
</dbReference>
<dbReference type="PROSITE" id="PS50005">
    <property type="entry name" value="TPR"/>
    <property type="match status" value="1"/>
</dbReference>
<dbReference type="Gene3D" id="1.10.510.10">
    <property type="entry name" value="Transferase(Phosphotransferase) domain 1"/>
    <property type="match status" value="1"/>
</dbReference>
<feature type="repeat" description="TPR" evidence="5">
    <location>
        <begin position="587"/>
        <end position="620"/>
    </location>
</feature>
<dbReference type="InterPro" id="IPR011990">
    <property type="entry name" value="TPR-like_helical_dom_sf"/>
</dbReference>
<keyword evidence="10" id="KW-1185">Reference proteome</keyword>